<evidence type="ECO:0000256" key="1">
    <source>
        <dbReference type="ARBA" id="ARBA00023015"/>
    </source>
</evidence>
<dbReference type="Pfam" id="PF01022">
    <property type="entry name" value="HTH_5"/>
    <property type="match status" value="1"/>
</dbReference>
<dbReference type="InterPro" id="IPR036388">
    <property type="entry name" value="WH-like_DNA-bd_sf"/>
</dbReference>
<keyword evidence="2" id="KW-0238">DNA-binding</keyword>
<dbReference type="OrthoDB" id="9800049at2"/>
<dbReference type="EMBL" id="BBLT01000010">
    <property type="protein sequence ID" value="GAL86909.1"/>
    <property type="molecule type" value="Genomic_DNA"/>
</dbReference>
<dbReference type="GO" id="GO:0003677">
    <property type="term" value="F:DNA binding"/>
    <property type="evidence" value="ECO:0007669"/>
    <property type="project" value="UniProtKB-KW"/>
</dbReference>
<dbReference type="InterPro" id="IPR051081">
    <property type="entry name" value="HTH_MetalResp_TranReg"/>
</dbReference>
<dbReference type="PRINTS" id="PR00778">
    <property type="entry name" value="HTHARSR"/>
</dbReference>
<dbReference type="AlphaFoldDB" id="A0A098LKA3"/>
<evidence type="ECO:0000256" key="2">
    <source>
        <dbReference type="ARBA" id="ARBA00023125"/>
    </source>
</evidence>
<evidence type="ECO:0000313" key="6">
    <source>
        <dbReference type="Proteomes" id="UP000030185"/>
    </source>
</evidence>
<dbReference type="PANTHER" id="PTHR33154">
    <property type="entry name" value="TRANSCRIPTIONAL REGULATOR, ARSR FAMILY"/>
    <property type="match status" value="1"/>
</dbReference>
<dbReference type="SMART" id="SM00418">
    <property type="entry name" value="HTH_ARSR"/>
    <property type="match status" value="1"/>
</dbReference>
<dbReference type="eggNOG" id="COG0640">
    <property type="taxonomic scope" value="Bacteria"/>
</dbReference>
<feature type="domain" description="HTH arsR-type" evidence="4">
    <location>
        <begin position="8"/>
        <end position="110"/>
    </location>
</feature>
<dbReference type="Gene3D" id="1.10.10.10">
    <property type="entry name" value="Winged helix-like DNA-binding domain superfamily/Winged helix DNA-binding domain"/>
    <property type="match status" value="1"/>
</dbReference>
<dbReference type="InterPro" id="IPR001845">
    <property type="entry name" value="HTH_ArsR_DNA-bd_dom"/>
</dbReference>
<dbReference type="RefSeq" id="WP_045467490.1">
    <property type="nucleotide sequence ID" value="NZ_BBLT01000010.1"/>
</dbReference>
<dbReference type="STRING" id="153721.MYP_4139"/>
<evidence type="ECO:0000313" key="5">
    <source>
        <dbReference type="EMBL" id="GAL86909.1"/>
    </source>
</evidence>
<dbReference type="NCBIfam" id="NF033788">
    <property type="entry name" value="HTH_metalloreg"/>
    <property type="match status" value="1"/>
</dbReference>
<dbReference type="InterPro" id="IPR011991">
    <property type="entry name" value="ArsR-like_HTH"/>
</dbReference>
<organism evidence="5 6">
    <name type="scientific">Sporocytophaga myxococcoides</name>
    <dbReference type="NCBI Taxonomy" id="153721"/>
    <lineage>
        <taxon>Bacteria</taxon>
        <taxon>Pseudomonadati</taxon>
        <taxon>Bacteroidota</taxon>
        <taxon>Cytophagia</taxon>
        <taxon>Cytophagales</taxon>
        <taxon>Cytophagaceae</taxon>
        <taxon>Sporocytophaga</taxon>
    </lineage>
</organism>
<protein>
    <recommendedName>
        <fullName evidence="4">HTH arsR-type domain-containing protein</fullName>
    </recommendedName>
</protein>
<evidence type="ECO:0000259" key="4">
    <source>
        <dbReference type="PROSITE" id="PS50987"/>
    </source>
</evidence>
<evidence type="ECO:0000256" key="3">
    <source>
        <dbReference type="ARBA" id="ARBA00023163"/>
    </source>
</evidence>
<dbReference type="Proteomes" id="UP000030185">
    <property type="component" value="Unassembled WGS sequence"/>
</dbReference>
<dbReference type="PANTHER" id="PTHR33154:SF15">
    <property type="entry name" value="REGULATORY PROTEIN ARSR"/>
    <property type="match status" value="1"/>
</dbReference>
<keyword evidence="3" id="KW-0804">Transcription</keyword>
<dbReference type="GO" id="GO:0003700">
    <property type="term" value="F:DNA-binding transcription factor activity"/>
    <property type="evidence" value="ECO:0007669"/>
    <property type="project" value="InterPro"/>
</dbReference>
<sequence length="115" mass="12917">MAITKRNEFQAHQVKISVLAKALAHPARVAIMELLAAKGPCLCGSIVNELPLSQSTISQHLKDLKEAGLIKGAIDGPRVYYSLDEEQFRLSKIFMDRFYNESFRAIENTKKVLQN</sequence>
<keyword evidence="6" id="KW-1185">Reference proteome</keyword>
<dbReference type="InterPro" id="IPR036390">
    <property type="entry name" value="WH_DNA-bd_sf"/>
</dbReference>
<accession>A0A098LKA3</accession>
<dbReference type="SUPFAM" id="SSF46785">
    <property type="entry name" value="Winged helix' DNA-binding domain"/>
    <property type="match status" value="1"/>
</dbReference>
<keyword evidence="1" id="KW-0805">Transcription regulation</keyword>
<dbReference type="PROSITE" id="PS50987">
    <property type="entry name" value="HTH_ARSR_2"/>
    <property type="match status" value="1"/>
</dbReference>
<proteinExistence type="predicted"/>
<reference evidence="5 6" key="1">
    <citation type="submission" date="2014-09" db="EMBL/GenBank/DDBJ databases">
        <title>Sporocytophaga myxococcoides PG-01 genome sequencing.</title>
        <authorList>
            <person name="Liu L."/>
            <person name="Gao P.J."/>
            <person name="Chen G.J."/>
            <person name="Wang L.S."/>
        </authorList>
    </citation>
    <scope>NUCLEOTIDE SEQUENCE [LARGE SCALE GENOMIC DNA]</scope>
    <source>
        <strain evidence="5 6">PG-01</strain>
    </source>
</reference>
<gene>
    <name evidence="5" type="ORF">MYP_4139</name>
</gene>
<dbReference type="CDD" id="cd00090">
    <property type="entry name" value="HTH_ARSR"/>
    <property type="match status" value="1"/>
</dbReference>
<name>A0A098LKA3_9BACT</name>
<comment type="caution">
    <text evidence="5">The sequence shown here is derived from an EMBL/GenBank/DDBJ whole genome shotgun (WGS) entry which is preliminary data.</text>
</comment>